<dbReference type="InterPro" id="IPR011335">
    <property type="entry name" value="Restrct_endonuc-II-like"/>
</dbReference>
<dbReference type="InterPro" id="IPR011337">
    <property type="entry name" value="DNA_rep_MutH/RE_typeII_Sau3AI"/>
</dbReference>
<evidence type="ECO:0000256" key="3">
    <source>
        <dbReference type="ARBA" id="ARBA00022759"/>
    </source>
</evidence>
<comment type="subcellular location">
    <subcellularLocation>
        <location evidence="7">Cytoplasm</location>
    </subcellularLocation>
</comment>
<evidence type="ECO:0000256" key="6">
    <source>
        <dbReference type="ARBA" id="ARBA00023204"/>
    </source>
</evidence>
<dbReference type="GO" id="GO:0004519">
    <property type="term" value="F:endonuclease activity"/>
    <property type="evidence" value="ECO:0007669"/>
    <property type="project" value="UniProtKB-KW"/>
</dbReference>
<dbReference type="NCBIfam" id="TIGR02248">
    <property type="entry name" value="mutH_TIGR"/>
    <property type="match status" value="1"/>
</dbReference>
<keyword evidence="4 7" id="KW-0227">DNA damage</keyword>
<accession>A0ABZ0X5J5</accession>
<keyword evidence="5 7" id="KW-0378">Hydrolase</keyword>
<evidence type="ECO:0000256" key="1">
    <source>
        <dbReference type="ARBA" id="ARBA00022490"/>
    </source>
</evidence>
<gene>
    <name evidence="7 9" type="primary">mutH</name>
    <name evidence="9" type="ORF">SR900_02695</name>
</gene>
<dbReference type="EMBL" id="CP140158">
    <property type="protein sequence ID" value="WQG85804.1"/>
    <property type="molecule type" value="Genomic_DNA"/>
</dbReference>
<name>A0ABZ0X5J5_9GAMM</name>
<keyword evidence="2 7" id="KW-0540">Nuclease</keyword>
<evidence type="ECO:0000313" key="10">
    <source>
        <dbReference type="Proteomes" id="UP001324185"/>
    </source>
</evidence>
<dbReference type="SMART" id="SM00927">
    <property type="entry name" value="MutH"/>
    <property type="match status" value="1"/>
</dbReference>
<dbReference type="HAMAP" id="MF_00759">
    <property type="entry name" value="MutH"/>
    <property type="match status" value="1"/>
</dbReference>
<dbReference type="InterPro" id="IPR004230">
    <property type="entry name" value="DNA_mismatch_repair_MutH"/>
</dbReference>
<dbReference type="RefSeq" id="WP_018623811.1">
    <property type="nucleotide sequence ID" value="NZ_CP140158.1"/>
</dbReference>
<evidence type="ECO:0000256" key="4">
    <source>
        <dbReference type="ARBA" id="ARBA00022763"/>
    </source>
</evidence>
<evidence type="ECO:0000256" key="7">
    <source>
        <dbReference type="HAMAP-Rule" id="MF_00759"/>
    </source>
</evidence>
<feature type="domain" description="DNA mismatch repair MutH/Type II restriction enzyme Sau3AI" evidence="8">
    <location>
        <begin position="54"/>
        <end position="152"/>
    </location>
</feature>
<sequence length="224" mass="25336">MNHQTYATQQELLEKAQSLSGFTLGELAEKYQSELPSHLLREKGRIGQFFEYLLGATSGSLAQPDFVELGVELKTLPIDSSGRPLESTYVSVVPLKDLHGLHWHNSVVRHKLMQVLWIPILAERTIPVEQRQVAMPFIWQPTAQQENLLRKDFEDTIETVALGQIEQIDARFGEVMQVRPKAANAKALTEAIGPEGETIKTLPRGFYLRPSFTRLILEDTFAQQ</sequence>
<dbReference type="SUPFAM" id="SSF52980">
    <property type="entry name" value="Restriction endonuclease-like"/>
    <property type="match status" value="1"/>
</dbReference>
<dbReference type="InterPro" id="IPR037057">
    <property type="entry name" value="DNA_rep_MutH/T2_RE_sf"/>
</dbReference>
<comment type="similarity">
    <text evidence="7">Belongs to the MutH family.</text>
</comment>
<dbReference type="Proteomes" id="UP001324185">
    <property type="component" value="Chromosome"/>
</dbReference>
<dbReference type="NCBIfam" id="NF003458">
    <property type="entry name" value="PRK05070.1"/>
    <property type="match status" value="1"/>
</dbReference>
<dbReference type="CDD" id="cd00583">
    <property type="entry name" value="MutH-like"/>
    <property type="match status" value="1"/>
</dbReference>
<organism evidence="9 10">
    <name type="scientific">Kangiella aquimarina</name>
    <dbReference type="NCBI Taxonomy" id="261965"/>
    <lineage>
        <taxon>Bacteria</taxon>
        <taxon>Pseudomonadati</taxon>
        <taxon>Pseudomonadota</taxon>
        <taxon>Gammaproteobacteria</taxon>
        <taxon>Kangiellales</taxon>
        <taxon>Kangiellaceae</taxon>
        <taxon>Kangiella</taxon>
    </lineage>
</organism>
<keyword evidence="6 7" id="KW-0234">DNA repair</keyword>
<reference evidence="9 10" key="1">
    <citation type="submission" date="2023-11" db="EMBL/GenBank/DDBJ databases">
        <title>MicrobeMod: A computational toolkit for identifying prokaryotic methylation and restriction-modification with nanopore sequencing.</title>
        <authorList>
            <person name="Crits-Christoph A."/>
            <person name="Kang S.C."/>
            <person name="Lee H."/>
            <person name="Ostrov N."/>
        </authorList>
    </citation>
    <scope>NUCLEOTIDE SEQUENCE [LARGE SCALE GENOMIC DNA]</scope>
    <source>
        <strain evidence="9 10">DSMZ 16071</strain>
    </source>
</reference>
<evidence type="ECO:0000313" key="9">
    <source>
        <dbReference type="EMBL" id="WQG85804.1"/>
    </source>
</evidence>
<keyword evidence="3 7" id="KW-0255">Endonuclease</keyword>
<evidence type="ECO:0000256" key="2">
    <source>
        <dbReference type="ARBA" id="ARBA00022722"/>
    </source>
</evidence>
<dbReference type="Gene3D" id="3.40.600.10">
    <property type="entry name" value="DNA mismatch repair MutH/Restriction endonuclease, type II"/>
    <property type="match status" value="1"/>
</dbReference>
<protein>
    <recommendedName>
        <fullName evidence="7">DNA mismatch repair protein MutH</fullName>
    </recommendedName>
    <alternativeName>
        <fullName evidence="7">Methyl-directed mismatch repair protein</fullName>
    </alternativeName>
</protein>
<comment type="function">
    <text evidence="7">Sequence-specific endonuclease that cleaves unmethylated GATC sequences. It is involved in DNA mismatch repair.</text>
</comment>
<evidence type="ECO:0000256" key="5">
    <source>
        <dbReference type="ARBA" id="ARBA00022801"/>
    </source>
</evidence>
<keyword evidence="10" id="KW-1185">Reference proteome</keyword>
<dbReference type="Pfam" id="PF02976">
    <property type="entry name" value="MutH"/>
    <property type="match status" value="1"/>
</dbReference>
<evidence type="ECO:0000259" key="8">
    <source>
        <dbReference type="SMART" id="SM00927"/>
    </source>
</evidence>
<keyword evidence="1 7" id="KW-0963">Cytoplasm</keyword>
<proteinExistence type="inferred from homology"/>